<protein>
    <submittedName>
        <fullName evidence="8">DUF2179 domain-containing protein</fullName>
    </submittedName>
</protein>
<dbReference type="InterPro" id="IPR019264">
    <property type="entry name" value="DUF2179"/>
</dbReference>
<dbReference type="RefSeq" id="WP_161837386.1">
    <property type="nucleotide sequence ID" value="NZ_CP048000.1"/>
</dbReference>
<dbReference type="EMBL" id="CP048000">
    <property type="protein sequence ID" value="QHQ60550.1"/>
    <property type="molecule type" value="Genomic_DNA"/>
</dbReference>
<dbReference type="InterPro" id="IPR051461">
    <property type="entry name" value="UPF0750_membrane"/>
</dbReference>
<dbReference type="Pfam" id="PF10035">
    <property type="entry name" value="DUF2179"/>
    <property type="match status" value="1"/>
</dbReference>
<organism evidence="8 9">
    <name type="scientific">Anaerocolumna sedimenticola</name>
    <dbReference type="NCBI Taxonomy" id="2696063"/>
    <lineage>
        <taxon>Bacteria</taxon>
        <taxon>Bacillati</taxon>
        <taxon>Bacillota</taxon>
        <taxon>Clostridia</taxon>
        <taxon>Lachnospirales</taxon>
        <taxon>Lachnospiraceae</taxon>
        <taxon>Anaerocolumna</taxon>
    </lineage>
</organism>
<proteinExistence type="predicted"/>
<dbReference type="PIRSF" id="PIRSF006483">
    <property type="entry name" value="Membrane_protein_YitT"/>
    <property type="match status" value="1"/>
</dbReference>
<dbReference type="Proteomes" id="UP000464314">
    <property type="component" value="Chromosome"/>
</dbReference>
<sequence length="287" mass="31452">MDKHNTLWAKIKEYIYITLGVELVVIGVYFFKFPNHFSIGGVTGLAILLSNILGPAISSGTLVLIINFILLIVGYAVLGKSFGNRTAYGSILMSLSLKLLELLVPMNGPITNEPMLELAFAVILPAVGAAMLFNIGASTGGTDVTAMLLKKYTNADIGKSLLYSDFVLTLFAFVVFDVKTGLLSLLGLFLKSTLVDTVIESMNLNKYFTIICKEPKPICDYILNHLHRSATICDAKGAFSEKEKKLILTVMNRSQAVQLRRFIKQTEPDAFILITNTSEIVGRGFRA</sequence>
<gene>
    <name evidence="8" type="ORF">Ana3638_07025</name>
</gene>
<evidence type="ECO:0000313" key="9">
    <source>
        <dbReference type="Proteomes" id="UP000464314"/>
    </source>
</evidence>
<evidence type="ECO:0000259" key="7">
    <source>
        <dbReference type="Pfam" id="PF10035"/>
    </source>
</evidence>
<dbReference type="CDD" id="cd16380">
    <property type="entry name" value="YitT_C"/>
    <property type="match status" value="1"/>
</dbReference>
<keyword evidence="3 6" id="KW-0812">Transmembrane</keyword>
<feature type="transmembrane region" description="Helical" evidence="6">
    <location>
        <begin position="14"/>
        <end position="31"/>
    </location>
</feature>
<dbReference type="PANTHER" id="PTHR33545:SF9">
    <property type="entry name" value="UPF0750 MEMBRANE PROTEIN YITE"/>
    <property type="match status" value="1"/>
</dbReference>
<evidence type="ECO:0000256" key="1">
    <source>
        <dbReference type="ARBA" id="ARBA00004651"/>
    </source>
</evidence>
<dbReference type="InterPro" id="IPR015867">
    <property type="entry name" value="N-reg_PII/ATP_PRibTrfase_C"/>
</dbReference>
<keyword evidence="2" id="KW-1003">Cell membrane</keyword>
<feature type="domain" description="DUF2179" evidence="7">
    <location>
        <begin position="228"/>
        <end position="282"/>
    </location>
</feature>
<evidence type="ECO:0000256" key="5">
    <source>
        <dbReference type="ARBA" id="ARBA00023136"/>
    </source>
</evidence>
<dbReference type="Pfam" id="PF02588">
    <property type="entry name" value="YitT_membrane"/>
    <property type="match status" value="1"/>
</dbReference>
<reference evidence="8 9" key="1">
    <citation type="submission" date="2020-01" db="EMBL/GenBank/DDBJ databases">
        <title>Genome analysis of Anaerocolumna sp. CBA3638.</title>
        <authorList>
            <person name="Kim J."/>
            <person name="Roh S.W."/>
        </authorList>
    </citation>
    <scope>NUCLEOTIDE SEQUENCE [LARGE SCALE GENOMIC DNA]</scope>
    <source>
        <strain evidence="8 9">CBA3638</strain>
    </source>
</reference>
<name>A0A6P1TH53_9FIRM</name>
<dbReference type="GO" id="GO:0005886">
    <property type="term" value="C:plasma membrane"/>
    <property type="evidence" value="ECO:0007669"/>
    <property type="project" value="UniProtKB-SubCell"/>
</dbReference>
<dbReference type="KEGG" id="anr:Ana3638_07025"/>
<dbReference type="PANTHER" id="PTHR33545">
    <property type="entry name" value="UPF0750 MEMBRANE PROTEIN YITT-RELATED"/>
    <property type="match status" value="1"/>
</dbReference>
<dbReference type="Gene3D" id="3.30.70.120">
    <property type="match status" value="1"/>
</dbReference>
<evidence type="ECO:0000313" key="8">
    <source>
        <dbReference type="EMBL" id="QHQ60550.1"/>
    </source>
</evidence>
<keyword evidence="5 6" id="KW-0472">Membrane</keyword>
<evidence type="ECO:0000256" key="3">
    <source>
        <dbReference type="ARBA" id="ARBA00022692"/>
    </source>
</evidence>
<dbReference type="AlphaFoldDB" id="A0A6P1TH53"/>
<dbReference type="InterPro" id="IPR003740">
    <property type="entry name" value="YitT"/>
</dbReference>
<evidence type="ECO:0000256" key="4">
    <source>
        <dbReference type="ARBA" id="ARBA00022989"/>
    </source>
</evidence>
<feature type="transmembrane region" description="Helical" evidence="6">
    <location>
        <begin position="116"/>
        <end position="137"/>
    </location>
</feature>
<feature type="transmembrane region" description="Helical" evidence="6">
    <location>
        <begin position="61"/>
        <end position="79"/>
    </location>
</feature>
<feature type="transmembrane region" description="Helical" evidence="6">
    <location>
        <begin position="166"/>
        <end position="190"/>
    </location>
</feature>
<evidence type="ECO:0000256" key="6">
    <source>
        <dbReference type="SAM" id="Phobius"/>
    </source>
</evidence>
<keyword evidence="9" id="KW-1185">Reference proteome</keyword>
<keyword evidence="4 6" id="KW-1133">Transmembrane helix</keyword>
<comment type="subcellular location">
    <subcellularLocation>
        <location evidence="1">Cell membrane</location>
        <topology evidence="1">Multi-pass membrane protein</topology>
    </subcellularLocation>
</comment>
<accession>A0A6P1TH53</accession>
<evidence type="ECO:0000256" key="2">
    <source>
        <dbReference type="ARBA" id="ARBA00022475"/>
    </source>
</evidence>